<dbReference type="PANTHER" id="PTHR38030:SF2">
    <property type="entry name" value="PROTOPORPHYRINOGEN IX DEHYDROGENASE [QUINONE]"/>
    <property type="match status" value="1"/>
</dbReference>
<dbReference type="EMBL" id="BAABDD010000030">
    <property type="protein sequence ID" value="GAA3760371.1"/>
    <property type="molecule type" value="Genomic_DNA"/>
</dbReference>
<reference evidence="3" key="1">
    <citation type="journal article" date="2019" name="Int. J. Syst. Evol. Microbiol.">
        <title>The Global Catalogue of Microorganisms (GCM) 10K type strain sequencing project: providing services to taxonomists for standard genome sequencing and annotation.</title>
        <authorList>
            <consortium name="The Broad Institute Genomics Platform"/>
            <consortium name="The Broad Institute Genome Sequencing Center for Infectious Disease"/>
            <person name="Wu L."/>
            <person name="Ma J."/>
        </authorList>
    </citation>
    <scope>NUCLEOTIDE SEQUENCE [LARGE SCALE GENOMIC DNA]</scope>
    <source>
        <strain evidence="3">JCM 17137</strain>
    </source>
</reference>
<organism evidence="2 3">
    <name type="scientific">Salinactinospora qingdaonensis</name>
    <dbReference type="NCBI Taxonomy" id="702744"/>
    <lineage>
        <taxon>Bacteria</taxon>
        <taxon>Bacillati</taxon>
        <taxon>Actinomycetota</taxon>
        <taxon>Actinomycetes</taxon>
        <taxon>Streptosporangiales</taxon>
        <taxon>Nocardiopsidaceae</taxon>
        <taxon>Salinactinospora</taxon>
    </lineage>
</organism>
<name>A0ABP7GAQ4_9ACTN</name>
<dbReference type="Proteomes" id="UP001500908">
    <property type="component" value="Unassembled WGS sequence"/>
</dbReference>
<dbReference type="InterPro" id="IPR026816">
    <property type="entry name" value="Flavodoxin_dom"/>
</dbReference>
<dbReference type="Pfam" id="PF12724">
    <property type="entry name" value="Flavodoxin_5"/>
    <property type="match status" value="1"/>
</dbReference>
<protein>
    <submittedName>
        <fullName evidence="2">Flavodoxin domain-containing protein</fullName>
    </submittedName>
</protein>
<evidence type="ECO:0000313" key="2">
    <source>
        <dbReference type="EMBL" id="GAA3760371.1"/>
    </source>
</evidence>
<dbReference type="RefSeq" id="WP_344975484.1">
    <property type="nucleotide sequence ID" value="NZ_BAABDD010000030.1"/>
</dbReference>
<accession>A0ABP7GAQ4</accession>
<dbReference type="Gene3D" id="3.40.50.360">
    <property type="match status" value="1"/>
</dbReference>
<dbReference type="InterPro" id="IPR052200">
    <property type="entry name" value="Protoporphyrinogen_IX_DH"/>
</dbReference>
<comment type="caution">
    <text evidence="2">The sequence shown here is derived from an EMBL/GenBank/DDBJ whole genome shotgun (WGS) entry which is preliminary data.</text>
</comment>
<proteinExistence type="predicted"/>
<dbReference type="InterPro" id="IPR029039">
    <property type="entry name" value="Flavoprotein-like_sf"/>
</dbReference>
<evidence type="ECO:0000313" key="3">
    <source>
        <dbReference type="Proteomes" id="UP001500908"/>
    </source>
</evidence>
<dbReference type="SUPFAM" id="SSF52218">
    <property type="entry name" value="Flavoproteins"/>
    <property type="match status" value="1"/>
</dbReference>
<gene>
    <name evidence="2" type="ORF">GCM10022402_42870</name>
</gene>
<sequence length="182" mass="20099">MRILIGYASQHGSTREIAERIAQRLRDGGHNADAQELTGAGDAAGYEAFVIGSAIHGGDWLPPAIEYVNRNADLLAARPLWLFSVGMASVVGGWFEKHVRDPKAVATFRTTIRSREHHLFAGAIRHDHFPPIGRVFYRLMRGRYGDFRDWADVDAWAESIATDLSMVPRTHPKGAGHEGTPS</sequence>
<dbReference type="InterPro" id="IPR008254">
    <property type="entry name" value="Flavodoxin/NO_synth"/>
</dbReference>
<evidence type="ECO:0000259" key="1">
    <source>
        <dbReference type="PROSITE" id="PS50902"/>
    </source>
</evidence>
<dbReference type="PANTHER" id="PTHR38030">
    <property type="entry name" value="PROTOPORPHYRINOGEN IX DEHYDROGENASE [MENAQUINONE]"/>
    <property type="match status" value="1"/>
</dbReference>
<keyword evidence="3" id="KW-1185">Reference proteome</keyword>
<feature type="domain" description="Flavodoxin-like" evidence="1">
    <location>
        <begin position="3"/>
        <end position="161"/>
    </location>
</feature>
<dbReference type="PROSITE" id="PS50902">
    <property type="entry name" value="FLAVODOXIN_LIKE"/>
    <property type="match status" value="1"/>
</dbReference>